<keyword evidence="2" id="KW-0812">Transmembrane</keyword>
<protein>
    <submittedName>
        <fullName evidence="3">Uncharacterized protein</fullName>
    </submittedName>
</protein>
<feature type="transmembrane region" description="Helical" evidence="2">
    <location>
        <begin position="112"/>
        <end position="132"/>
    </location>
</feature>
<evidence type="ECO:0000256" key="2">
    <source>
        <dbReference type="SAM" id="Phobius"/>
    </source>
</evidence>
<dbReference type="EMBL" id="JARIHO010000029">
    <property type="protein sequence ID" value="KAJ7337513.1"/>
    <property type="molecule type" value="Genomic_DNA"/>
</dbReference>
<evidence type="ECO:0000313" key="3">
    <source>
        <dbReference type="EMBL" id="KAJ7337513.1"/>
    </source>
</evidence>
<feature type="transmembrane region" description="Helical" evidence="2">
    <location>
        <begin position="476"/>
        <end position="498"/>
    </location>
</feature>
<evidence type="ECO:0000313" key="4">
    <source>
        <dbReference type="Proteomes" id="UP001218218"/>
    </source>
</evidence>
<keyword evidence="4" id="KW-1185">Reference proteome</keyword>
<accession>A0AAD6ZT49</accession>
<dbReference type="AlphaFoldDB" id="A0AAD6ZT49"/>
<sequence length="575" mass="61470">MAKAGIGLFVPLAIVGGTLLAAAIALAHHFFDAHLDGHSTSGRWTQTTTGHVEIFLASAYKVIFTFSAGVSLCQLTWYILRRNPVTLADIDVLFRAPAMLPRPSLILKTPGLMAMSLAMLGSPVITIFAPSLKTQQASTVIRSLTVPTLNTTTDAVQNDVYLAASTSYGTITETWDKAALSSLLSATPLGWTMPDGCSPECSYNFTYAAPALRCTDLRPDQIDDGVNEIYRFVNRTFQSPPAAYLLAYDATSVGAGYQSSPLNFTVDNTATNVTDQYTWTLAYVPFLASNAADGALINAAGSSCVFYNATHVARTHYFNGTQESSVQVTEFHQPLNTTYRAQRGFAGTLFANSTQSGLFSPGVGGQVHLLAIADAISTHLNGELLIDGHFSTLTSTTLLTETSIFEPYNIETLAQVHSANPGMNTTASVANISQALQDLVANVTLGFVNLAAGNMTVDALVGSKDLVYVYNRKTLMATYAATFVVLVLISAVGVFCIIQNGESSTNSFSRLLLASRNPDLEVVADAMVGKQDHGLGVPASRVQLRFGDEAHPERGNPVFGLARRPTFQEGDEKDI</sequence>
<name>A0AAD6ZT49_9AGAR</name>
<keyword evidence="2" id="KW-1133">Transmembrane helix</keyword>
<comment type="caution">
    <text evidence="3">The sequence shown here is derived from an EMBL/GenBank/DDBJ whole genome shotgun (WGS) entry which is preliminary data.</text>
</comment>
<gene>
    <name evidence="3" type="ORF">DFH08DRAFT_964492</name>
</gene>
<dbReference type="PANTHER" id="PTHR35041:SF6">
    <property type="entry name" value="FORMYLMETHIONINE DEFORMYLASE-LIKE PROTEIN-RELATED"/>
    <property type="match status" value="1"/>
</dbReference>
<keyword evidence="2" id="KW-0472">Membrane</keyword>
<organism evidence="3 4">
    <name type="scientific">Mycena albidolilacea</name>
    <dbReference type="NCBI Taxonomy" id="1033008"/>
    <lineage>
        <taxon>Eukaryota</taxon>
        <taxon>Fungi</taxon>
        <taxon>Dikarya</taxon>
        <taxon>Basidiomycota</taxon>
        <taxon>Agaricomycotina</taxon>
        <taxon>Agaricomycetes</taxon>
        <taxon>Agaricomycetidae</taxon>
        <taxon>Agaricales</taxon>
        <taxon>Marasmiineae</taxon>
        <taxon>Mycenaceae</taxon>
        <taxon>Mycena</taxon>
    </lineage>
</organism>
<dbReference type="PANTHER" id="PTHR35041">
    <property type="entry name" value="MEDIATOR OF RNA POLYMERASE II TRANSCRIPTION SUBUNIT 1"/>
    <property type="match status" value="1"/>
</dbReference>
<feature type="region of interest" description="Disordered" evidence="1">
    <location>
        <begin position="555"/>
        <end position="575"/>
    </location>
</feature>
<reference evidence="3" key="1">
    <citation type="submission" date="2023-03" db="EMBL/GenBank/DDBJ databases">
        <title>Massive genome expansion in bonnet fungi (Mycena s.s.) driven by repeated elements and novel gene families across ecological guilds.</title>
        <authorList>
            <consortium name="Lawrence Berkeley National Laboratory"/>
            <person name="Harder C.B."/>
            <person name="Miyauchi S."/>
            <person name="Viragh M."/>
            <person name="Kuo A."/>
            <person name="Thoen E."/>
            <person name="Andreopoulos B."/>
            <person name="Lu D."/>
            <person name="Skrede I."/>
            <person name="Drula E."/>
            <person name="Henrissat B."/>
            <person name="Morin E."/>
            <person name="Kohler A."/>
            <person name="Barry K."/>
            <person name="LaButti K."/>
            <person name="Morin E."/>
            <person name="Salamov A."/>
            <person name="Lipzen A."/>
            <person name="Mereny Z."/>
            <person name="Hegedus B."/>
            <person name="Baldrian P."/>
            <person name="Stursova M."/>
            <person name="Weitz H."/>
            <person name="Taylor A."/>
            <person name="Grigoriev I.V."/>
            <person name="Nagy L.G."/>
            <person name="Martin F."/>
            <person name="Kauserud H."/>
        </authorList>
    </citation>
    <scope>NUCLEOTIDE SEQUENCE</scope>
    <source>
        <strain evidence="3">CBHHK002</strain>
    </source>
</reference>
<dbReference type="Proteomes" id="UP001218218">
    <property type="component" value="Unassembled WGS sequence"/>
</dbReference>
<evidence type="ECO:0000256" key="1">
    <source>
        <dbReference type="SAM" id="MobiDB-lite"/>
    </source>
</evidence>
<proteinExistence type="predicted"/>